<gene>
    <name evidence="2" type="ORF">BHU62_21445</name>
</gene>
<feature type="chain" id="PRO_5012682320" evidence="1">
    <location>
        <begin position="18"/>
        <end position="106"/>
    </location>
</feature>
<name>A0A1Q4NUT6_SERMA</name>
<organism evidence="2 3">
    <name type="scientific">Serratia marcescens</name>
    <dbReference type="NCBI Taxonomy" id="615"/>
    <lineage>
        <taxon>Bacteria</taxon>
        <taxon>Pseudomonadati</taxon>
        <taxon>Pseudomonadota</taxon>
        <taxon>Gammaproteobacteria</taxon>
        <taxon>Enterobacterales</taxon>
        <taxon>Yersiniaceae</taxon>
        <taxon>Serratia</taxon>
    </lineage>
</organism>
<accession>A0A1Q4NUT6</accession>
<reference evidence="2 3" key="1">
    <citation type="submission" date="2016-09" db="EMBL/GenBank/DDBJ databases">
        <title>Serratia marcescens MSU-97 and epiphytic antimycotic-producing bacteria.</title>
        <authorList>
            <person name="Matilla M.A."/>
        </authorList>
    </citation>
    <scope>NUCLEOTIDE SEQUENCE [LARGE SCALE GENOMIC DNA]</scope>
    <source>
        <strain evidence="2 3">MSU-97</strain>
    </source>
</reference>
<protein>
    <submittedName>
        <fullName evidence="2">Uncharacterized protein</fullName>
    </submittedName>
</protein>
<dbReference type="EMBL" id="MJAO01000031">
    <property type="protein sequence ID" value="OKB64632.1"/>
    <property type="molecule type" value="Genomic_DNA"/>
</dbReference>
<proteinExistence type="predicted"/>
<dbReference type="RefSeq" id="WP_073534559.1">
    <property type="nucleotide sequence ID" value="NZ_MJAO01000031.1"/>
</dbReference>
<keyword evidence="1" id="KW-0732">Signal</keyword>
<comment type="caution">
    <text evidence="2">The sequence shown here is derived from an EMBL/GenBank/DDBJ whole genome shotgun (WGS) entry which is preliminary data.</text>
</comment>
<dbReference type="OrthoDB" id="9979473at2"/>
<dbReference type="AlphaFoldDB" id="A0A1Q4NUT6"/>
<sequence>MKKLLLLLGLCTGAAQAAVIVTYPYAAPRAVVIAPAPIVVAPAPAAVYAAPHPLASSAGAVAAGVYRHNERQDAYDEINHLQQQRIDELNHLQAQRINNFNSRHPR</sequence>
<evidence type="ECO:0000313" key="2">
    <source>
        <dbReference type="EMBL" id="OKB64632.1"/>
    </source>
</evidence>
<evidence type="ECO:0000313" key="3">
    <source>
        <dbReference type="Proteomes" id="UP000185770"/>
    </source>
</evidence>
<dbReference type="Proteomes" id="UP000185770">
    <property type="component" value="Unassembled WGS sequence"/>
</dbReference>
<feature type="signal peptide" evidence="1">
    <location>
        <begin position="1"/>
        <end position="17"/>
    </location>
</feature>
<evidence type="ECO:0000256" key="1">
    <source>
        <dbReference type="SAM" id="SignalP"/>
    </source>
</evidence>